<sequence length="62" mass="7156">MYRLIRAIPSIGAVSTLNRPSTVDFGRYQPREEKEEREEKPGVALLFPRAICCPRAKNRPRD</sequence>
<protein>
    <submittedName>
        <fullName evidence="1">Uncharacterized protein</fullName>
    </submittedName>
</protein>
<reference evidence="1 2" key="1">
    <citation type="journal article" date="2014" name="Agronomy (Basel)">
        <title>A Draft Genome Sequence for Ensete ventricosum, the Drought-Tolerant Tree Against Hunger.</title>
        <authorList>
            <person name="Harrison J."/>
            <person name="Moore K.A."/>
            <person name="Paszkiewicz K."/>
            <person name="Jones T."/>
            <person name="Grant M."/>
            <person name="Ambacheew D."/>
            <person name="Muzemil S."/>
            <person name="Studholme D.J."/>
        </authorList>
    </citation>
    <scope>NUCLEOTIDE SEQUENCE [LARGE SCALE GENOMIC DNA]</scope>
</reference>
<gene>
    <name evidence="1" type="ORF">B296_00015229</name>
</gene>
<proteinExistence type="predicted"/>
<evidence type="ECO:0000313" key="1">
    <source>
        <dbReference type="EMBL" id="RRT84077.1"/>
    </source>
</evidence>
<name>A0A427B6J8_ENSVE</name>
<accession>A0A427B6J8</accession>
<comment type="caution">
    <text evidence="1">The sequence shown here is derived from an EMBL/GenBank/DDBJ whole genome shotgun (WGS) entry which is preliminary data.</text>
</comment>
<dbReference type="Proteomes" id="UP000287651">
    <property type="component" value="Unassembled WGS sequence"/>
</dbReference>
<evidence type="ECO:0000313" key="2">
    <source>
        <dbReference type="Proteomes" id="UP000287651"/>
    </source>
</evidence>
<dbReference type="EMBL" id="AMZH03000374">
    <property type="protein sequence ID" value="RRT84077.1"/>
    <property type="molecule type" value="Genomic_DNA"/>
</dbReference>
<dbReference type="AlphaFoldDB" id="A0A427B6J8"/>
<feature type="non-terminal residue" evidence="1">
    <location>
        <position position="62"/>
    </location>
</feature>
<organism evidence="1 2">
    <name type="scientific">Ensete ventricosum</name>
    <name type="common">Abyssinian banana</name>
    <name type="synonym">Musa ensete</name>
    <dbReference type="NCBI Taxonomy" id="4639"/>
    <lineage>
        <taxon>Eukaryota</taxon>
        <taxon>Viridiplantae</taxon>
        <taxon>Streptophyta</taxon>
        <taxon>Embryophyta</taxon>
        <taxon>Tracheophyta</taxon>
        <taxon>Spermatophyta</taxon>
        <taxon>Magnoliopsida</taxon>
        <taxon>Liliopsida</taxon>
        <taxon>Zingiberales</taxon>
        <taxon>Musaceae</taxon>
        <taxon>Ensete</taxon>
    </lineage>
</organism>